<accession>A0AA42IV40</accession>
<name>A0AA42IV40_9BURK</name>
<evidence type="ECO:0000256" key="1">
    <source>
        <dbReference type="SAM" id="MobiDB-lite"/>
    </source>
</evidence>
<evidence type="ECO:0000313" key="2">
    <source>
        <dbReference type="EMBL" id="MDH0735265.1"/>
    </source>
</evidence>
<evidence type="ECO:0000313" key="3">
    <source>
        <dbReference type="Proteomes" id="UP001161094"/>
    </source>
</evidence>
<dbReference type="EMBL" id="JAOCDZ010000003">
    <property type="protein sequence ID" value="MDH0735265.1"/>
    <property type="molecule type" value="Genomic_DNA"/>
</dbReference>
<organism evidence="2 3">
    <name type="scientific">Achromobacter spanius</name>
    <dbReference type="NCBI Taxonomy" id="217203"/>
    <lineage>
        <taxon>Bacteria</taxon>
        <taxon>Pseudomonadati</taxon>
        <taxon>Pseudomonadota</taxon>
        <taxon>Betaproteobacteria</taxon>
        <taxon>Burkholderiales</taxon>
        <taxon>Alcaligenaceae</taxon>
        <taxon>Achromobacter</taxon>
    </lineage>
</organism>
<reference evidence="2" key="1">
    <citation type="submission" date="2022-09" db="EMBL/GenBank/DDBJ databases">
        <title>Intensive care unit water sources are persistently colonized with multi-drug resistant bacteria and are the site of extensive horizontal gene transfer of antibiotic resistance genes.</title>
        <authorList>
            <person name="Diorio-Toth L."/>
        </authorList>
    </citation>
    <scope>NUCLEOTIDE SEQUENCE</scope>
    <source>
        <strain evidence="2">GD03843</strain>
    </source>
</reference>
<feature type="region of interest" description="Disordered" evidence="1">
    <location>
        <begin position="1"/>
        <end position="25"/>
    </location>
</feature>
<dbReference type="Proteomes" id="UP001161094">
    <property type="component" value="Unassembled WGS sequence"/>
</dbReference>
<sequence>MKRAKLSTTAPPPIARNPSPADGMTPQWLKNRGGFDGLATELLGAFDDATLEPLDVIDDATSKPLGSCRRSSEFHRCLMGFARTLSVF</sequence>
<dbReference type="RefSeq" id="WP_279994273.1">
    <property type="nucleotide sequence ID" value="NZ_JAOCDZ010000003.1"/>
</dbReference>
<protein>
    <submittedName>
        <fullName evidence="2">Uncharacterized protein</fullName>
    </submittedName>
</protein>
<proteinExistence type="predicted"/>
<dbReference type="AlphaFoldDB" id="A0AA42IV40"/>
<comment type="caution">
    <text evidence="2">The sequence shown here is derived from an EMBL/GenBank/DDBJ whole genome shotgun (WGS) entry which is preliminary data.</text>
</comment>
<gene>
    <name evidence="2" type="ORF">N5D93_05555</name>
</gene>